<evidence type="ECO:0000313" key="3">
    <source>
        <dbReference type="Proteomes" id="UP000234329"/>
    </source>
</evidence>
<evidence type="ECO:0000313" key="2">
    <source>
        <dbReference type="EMBL" id="PKY09776.1"/>
    </source>
</evidence>
<dbReference type="PROSITE" id="PS51257">
    <property type="entry name" value="PROKAR_LIPOPROTEIN"/>
    <property type="match status" value="1"/>
</dbReference>
<organism evidence="2 3">
    <name type="scientific">Acidithiobacillus marinus</name>
    <dbReference type="NCBI Taxonomy" id="187490"/>
    <lineage>
        <taxon>Bacteria</taxon>
        <taxon>Pseudomonadati</taxon>
        <taxon>Pseudomonadota</taxon>
        <taxon>Acidithiobacillia</taxon>
        <taxon>Acidithiobacillales</taxon>
        <taxon>Acidithiobacillaceae</taxon>
        <taxon>Acidithiobacillus</taxon>
    </lineage>
</organism>
<gene>
    <name evidence="2" type="ORF">B1757_13325</name>
</gene>
<reference evidence="2 3" key="1">
    <citation type="submission" date="2017-03" db="EMBL/GenBank/DDBJ databases">
        <title>Draft genime sequence of the acidophilic sulfur-oxidizing bacterium Acidithiobacillus sp. SH, isolated from seawater.</title>
        <authorList>
            <person name="Sharmin S."/>
            <person name="Tokuhisa M."/>
            <person name="Kanao T."/>
            <person name="Kamimura K."/>
        </authorList>
    </citation>
    <scope>NUCLEOTIDE SEQUENCE [LARGE SCALE GENOMIC DNA]</scope>
    <source>
        <strain evidence="2 3">SH</strain>
    </source>
</reference>
<dbReference type="Proteomes" id="UP000234329">
    <property type="component" value="Unassembled WGS sequence"/>
</dbReference>
<comment type="caution">
    <text evidence="2">The sequence shown here is derived from an EMBL/GenBank/DDBJ whole genome shotgun (WGS) entry which is preliminary data.</text>
</comment>
<dbReference type="InParanoid" id="A0A2I1DIT6"/>
<evidence type="ECO:0000256" key="1">
    <source>
        <dbReference type="SAM" id="SignalP"/>
    </source>
</evidence>
<keyword evidence="3" id="KW-1185">Reference proteome</keyword>
<evidence type="ECO:0008006" key="4">
    <source>
        <dbReference type="Google" id="ProtNLM"/>
    </source>
</evidence>
<dbReference type="AlphaFoldDB" id="A0A2I1DIT6"/>
<proteinExistence type="predicted"/>
<dbReference type="EMBL" id="MXAV01000051">
    <property type="protein sequence ID" value="PKY09776.1"/>
    <property type="molecule type" value="Genomic_DNA"/>
</dbReference>
<feature type="signal peptide" evidence="1">
    <location>
        <begin position="1"/>
        <end position="19"/>
    </location>
</feature>
<protein>
    <recommendedName>
        <fullName evidence="4">Lipoprotein</fullName>
    </recommendedName>
</protein>
<sequence>MKMKSIFMVCVVMALTGCATQMQLHQERQNTQEIASLKKSMNRNQLAILAVNKKVDALKSLVEGPGGIPSPSN</sequence>
<accession>A0A2I1DIT6</accession>
<name>A0A2I1DIT6_9PROT</name>
<feature type="chain" id="PRO_5014179437" description="Lipoprotein" evidence="1">
    <location>
        <begin position="20"/>
        <end position="73"/>
    </location>
</feature>
<keyword evidence="1" id="KW-0732">Signal</keyword>